<evidence type="ECO:0000313" key="2">
    <source>
        <dbReference type="EMBL" id="KAK4288105.1"/>
    </source>
</evidence>
<proteinExistence type="predicted"/>
<feature type="compositionally biased region" description="Basic and acidic residues" evidence="1">
    <location>
        <begin position="138"/>
        <end position="147"/>
    </location>
</feature>
<dbReference type="AlphaFoldDB" id="A0AAE1NDK4"/>
<accession>A0AAE1NDK4</accession>
<sequence length="197" mass="21956">MNPTRGRSDLNQETAEYEDVRVGVTQGHPTLHLDIHPPLHPPSTSPPTLHHIHSLLHTSLHPPPHHFTTHHSHHHTSPPTPLHLTTSPFPVHHTSPPTLHLTSLTLTNLLHPHLSLITSHHQQQTPSISVGAELHLREERSSQHHDQPTNQPPAREGTGHRHDAFFLFESSPVLDLDILSYLATVLLRIFVLLGACG</sequence>
<name>A0AAE1NDK4_9EUCA</name>
<gene>
    <name evidence="2" type="ORF">Pmani_038851</name>
</gene>
<reference evidence="2" key="1">
    <citation type="submission" date="2023-11" db="EMBL/GenBank/DDBJ databases">
        <title>Genome assemblies of two species of porcelain crab, Petrolisthes cinctipes and Petrolisthes manimaculis (Anomura: Porcellanidae).</title>
        <authorList>
            <person name="Angst P."/>
        </authorList>
    </citation>
    <scope>NUCLEOTIDE SEQUENCE</scope>
    <source>
        <strain evidence="2">PB745_02</strain>
        <tissue evidence="2">Gill</tissue>
    </source>
</reference>
<feature type="region of interest" description="Disordered" evidence="1">
    <location>
        <begin position="57"/>
        <end position="94"/>
    </location>
</feature>
<comment type="caution">
    <text evidence="2">The sequence shown here is derived from an EMBL/GenBank/DDBJ whole genome shotgun (WGS) entry which is preliminary data.</text>
</comment>
<protein>
    <submittedName>
        <fullName evidence="2">Uncharacterized protein</fullName>
    </submittedName>
</protein>
<dbReference type="EMBL" id="JAWZYT010006485">
    <property type="protein sequence ID" value="KAK4288105.1"/>
    <property type="molecule type" value="Genomic_DNA"/>
</dbReference>
<evidence type="ECO:0000313" key="3">
    <source>
        <dbReference type="Proteomes" id="UP001292094"/>
    </source>
</evidence>
<feature type="compositionally biased region" description="Basic residues" evidence="1">
    <location>
        <begin position="63"/>
        <end position="76"/>
    </location>
</feature>
<feature type="compositionally biased region" description="Low complexity" evidence="1">
    <location>
        <begin position="82"/>
        <end position="94"/>
    </location>
</feature>
<keyword evidence="3" id="KW-1185">Reference proteome</keyword>
<feature type="region of interest" description="Disordered" evidence="1">
    <location>
        <begin position="138"/>
        <end position="158"/>
    </location>
</feature>
<organism evidence="2 3">
    <name type="scientific">Petrolisthes manimaculis</name>
    <dbReference type="NCBI Taxonomy" id="1843537"/>
    <lineage>
        <taxon>Eukaryota</taxon>
        <taxon>Metazoa</taxon>
        <taxon>Ecdysozoa</taxon>
        <taxon>Arthropoda</taxon>
        <taxon>Crustacea</taxon>
        <taxon>Multicrustacea</taxon>
        <taxon>Malacostraca</taxon>
        <taxon>Eumalacostraca</taxon>
        <taxon>Eucarida</taxon>
        <taxon>Decapoda</taxon>
        <taxon>Pleocyemata</taxon>
        <taxon>Anomura</taxon>
        <taxon>Galatheoidea</taxon>
        <taxon>Porcellanidae</taxon>
        <taxon>Petrolisthes</taxon>
    </lineage>
</organism>
<dbReference type="Proteomes" id="UP001292094">
    <property type="component" value="Unassembled WGS sequence"/>
</dbReference>
<evidence type="ECO:0000256" key="1">
    <source>
        <dbReference type="SAM" id="MobiDB-lite"/>
    </source>
</evidence>